<dbReference type="InterPro" id="IPR001790">
    <property type="entry name" value="Ribosomal_uL10"/>
</dbReference>
<dbReference type="GO" id="GO:0002181">
    <property type="term" value="P:cytoplasmic translation"/>
    <property type="evidence" value="ECO:0007669"/>
    <property type="project" value="TreeGrafter"/>
</dbReference>
<evidence type="ECO:0000256" key="1">
    <source>
        <dbReference type="ARBA" id="ARBA00008889"/>
    </source>
</evidence>
<keyword evidence="2" id="KW-0597">Phosphoprotein</keyword>
<evidence type="ECO:0000256" key="5">
    <source>
        <dbReference type="PIRNR" id="PIRNR039087"/>
    </source>
</evidence>
<evidence type="ECO:0000256" key="3">
    <source>
        <dbReference type="ARBA" id="ARBA00022980"/>
    </source>
</evidence>
<comment type="similarity">
    <text evidence="1 5">Belongs to the universal ribosomal protein uL10 family.</text>
</comment>
<dbReference type="Pfam" id="PF17777">
    <property type="entry name" value="RL10P_insert"/>
    <property type="match status" value="1"/>
</dbReference>
<feature type="region of interest" description="Disordered" evidence="6">
    <location>
        <begin position="284"/>
        <end position="317"/>
    </location>
</feature>
<dbReference type="GO" id="GO:0003735">
    <property type="term" value="F:structural constituent of ribosome"/>
    <property type="evidence" value="ECO:0007669"/>
    <property type="project" value="TreeGrafter"/>
</dbReference>
<evidence type="ECO:0000313" key="9">
    <source>
        <dbReference type="Proteomes" id="UP001212841"/>
    </source>
</evidence>
<dbReference type="Proteomes" id="UP001212841">
    <property type="component" value="Unassembled WGS sequence"/>
</dbReference>
<organism evidence="8 9">
    <name type="scientific">Rhizophlyctis rosea</name>
    <dbReference type="NCBI Taxonomy" id="64517"/>
    <lineage>
        <taxon>Eukaryota</taxon>
        <taxon>Fungi</taxon>
        <taxon>Fungi incertae sedis</taxon>
        <taxon>Chytridiomycota</taxon>
        <taxon>Chytridiomycota incertae sedis</taxon>
        <taxon>Chytridiomycetes</taxon>
        <taxon>Rhizophlyctidales</taxon>
        <taxon>Rhizophlyctidaceae</taxon>
        <taxon>Rhizophlyctis</taxon>
    </lineage>
</organism>
<dbReference type="InterPro" id="IPR040637">
    <property type="entry name" value="Ribosomal_uL10-like_insert"/>
</dbReference>
<evidence type="ECO:0000256" key="4">
    <source>
        <dbReference type="ARBA" id="ARBA00023274"/>
    </source>
</evidence>
<dbReference type="SUPFAM" id="SSF160369">
    <property type="entry name" value="Ribosomal protein L10-like"/>
    <property type="match status" value="1"/>
</dbReference>
<dbReference type="Pfam" id="PF00428">
    <property type="entry name" value="Ribosomal_60s"/>
    <property type="match status" value="1"/>
</dbReference>
<feature type="compositionally biased region" description="Low complexity" evidence="6">
    <location>
        <begin position="284"/>
        <end position="295"/>
    </location>
</feature>
<keyword evidence="3 5" id="KW-0689">Ribosomal protein</keyword>
<dbReference type="PANTHER" id="PTHR45699">
    <property type="entry name" value="60S ACIDIC RIBOSOMAL PROTEIN P0"/>
    <property type="match status" value="1"/>
</dbReference>
<keyword evidence="4 5" id="KW-0687">Ribonucleoprotein</keyword>
<evidence type="ECO:0000313" key="8">
    <source>
        <dbReference type="EMBL" id="KAJ3052411.1"/>
    </source>
</evidence>
<dbReference type="FunFam" id="3.90.105.20:FF:000001">
    <property type="entry name" value="60S acidic ribosomal protein P0"/>
    <property type="match status" value="1"/>
</dbReference>
<protein>
    <recommendedName>
        <fullName evidence="5">60S acidic ribosomal protein P0</fullName>
    </recommendedName>
</protein>
<dbReference type="InterPro" id="IPR050323">
    <property type="entry name" value="Ribosomal_protein_uL10"/>
</dbReference>
<dbReference type="PANTHER" id="PTHR45699:SF3">
    <property type="entry name" value="LARGE RIBOSOMAL SUBUNIT PROTEIN UL10"/>
    <property type="match status" value="1"/>
</dbReference>
<dbReference type="InterPro" id="IPR043164">
    <property type="entry name" value="Ribosomal_uL10-like_insert_sf"/>
</dbReference>
<feature type="compositionally biased region" description="Acidic residues" evidence="6">
    <location>
        <begin position="302"/>
        <end position="311"/>
    </location>
</feature>
<dbReference type="GO" id="GO:0022625">
    <property type="term" value="C:cytosolic large ribosomal subunit"/>
    <property type="evidence" value="ECO:0007669"/>
    <property type="project" value="TreeGrafter"/>
</dbReference>
<keyword evidence="9" id="KW-1185">Reference proteome</keyword>
<dbReference type="GO" id="GO:0000027">
    <property type="term" value="P:ribosomal large subunit assembly"/>
    <property type="evidence" value="ECO:0007669"/>
    <property type="project" value="TreeGrafter"/>
</dbReference>
<name>A0AAD5SCR0_9FUNG</name>
<dbReference type="Gene3D" id="3.30.70.1730">
    <property type="match status" value="1"/>
</dbReference>
<sequence length="317" mass="33769">MSKGDGRAKKEAYFQKLTQLLEEYPTVFIVNVDNVGSNQMHQVRHALRGQAVVLMGKNTMVRKALRNLIPENPNYEKLMNVVKGNVGFVFTKGDLKKVREMILANRVQAPAKAGAIAPVDVVVPAGNTGLEPGKTSFFQALSIPIPTKIARGTIEISTDVTLIKTGDKVGVSEATLLNMLNISPFTYGLSILTIYDSGTVFSPDVLDIEESSLIGNLLTGIQTIAAISLALGFPTQASVPHNLIAGYKNVLGVALATEYSFEAADRIKEILADPSRFAAASSAAAPAAGGAAEEAAPAKEEEKEESEDEDMGFGLFD</sequence>
<dbReference type="CDD" id="cd05795">
    <property type="entry name" value="Ribosomal_P0_L10e"/>
    <property type="match status" value="1"/>
</dbReference>
<dbReference type="InterPro" id="IPR043141">
    <property type="entry name" value="Ribosomal_uL10-like_sf"/>
</dbReference>
<dbReference type="Pfam" id="PF00466">
    <property type="entry name" value="Ribosomal_L10"/>
    <property type="match status" value="1"/>
</dbReference>
<dbReference type="EMBL" id="JADGJD010000297">
    <property type="protein sequence ID" value="KAJ3052411.1"/>
    <property type="molecule type" value="Genomic_DNA"/>
</dbReference>
<dbReference type="AlphaFoldDB" id="A0AAD5SCR0"/>
<gene>
    <name evidence="8" type="primary">RPP0</name>
    <name evidence="8" type="ORF">HK097_006307</name>
</gene>
<proteinExistence type="inferred from homology"/>
<dbReference type="FunFam" id="3.30.70.1730:FF:000002">
    <property type="entry name" value="60S acidic ribosomal protein P0"/>
    <property type="match status" value="1"/>
</dbReference>
<feature type="domain" description="Large ribosomal subunit protein uL10-like insertion" evidence="7">
    <location>
        <begin position="111"/>
        <end position="182"/>
    </location>
</feature>
<reference evidence="8" key="1">
    <citation type="submission" date="2020-05" db="EMBL/GenBank/DDBJ databases">
        <title>Phylogenomic resolution of chytrid fungi.</title>
        <authorList>
            <person name="Stajich J.E."/>
            <person name="Amses K."/>
            <person name="Simmons R."/>
            <person name="Seto K."/>
            <person name="Myers J."/>
            <person name="Bonds A."/>
            <person name="Quandt C.A."/>
            <person name="Barry K."/>
            <person name="Liu P."/>
            <person name="Grigoriev I."/>
            <person name="Longcore J.E."/>
            <person name="James T.Y."/>
        </authorList>
    </citation>
    <scope>NUCLEOTIDE SEQUENCE</scope>
    <source>
        <strain evidence="8">JEL0318</strain>
    </source>
</reference>
<accession>A0AAD5SCR0</accession>
<comment type="function">
    <text evidence="5">Component of the ribosome, a large ribonucleoprotein complex responsible for the synthesis of proteins in the cell. The small ribosomal subunit (SSU) binds messenger RNAs (mRNAs) and translates the encoded message by selecting cognate aminoacyl-transfer RNA (tRNA) molecules. The large subunit (LSU) contains the ribosomal catalytic site termed the peptidyl transferase center (PTC), which catalyzes the formation of peptide bonds, thereby polymerizing the amino acids delivered by tRNAs into a polypeptide chain. The nascent polypeptides leave the ribosome through a tunnel in the LSU and interact with protein factors that function in enzymatic processing, targeting, and the membrane insertion of nascent chains at the exit of the ribosomal tunnel. uL10 forms part of the P stalk that participates in recruiting G proteins to the ribosome.</text>
</comment>
<dbReference type="InterPro" id="IPR030670">
    <property type="entry name" value="uL10_eukaryotes"/>
</dbReference>
<evidence type="ECO:0000256" key="6">
    <source>
        <dbReference type="SAM" id="MobiDB-lite"/>
    </source>
</evidence>
<dbReference type="Gene3D" id="3.90.105.20">
    <property type="match status" value="1"/>
</dbReference>
<evidence type="ECO:0000256" key="2">
    <source>
        <dbReference type="ARBA" id="ARBA00022553"/>
    </source>
</evidence>
<evidence type="ECO:0000259" key="7">
    <source>
        <dbReference type="Pfam" id="PF17777"/>
    </source>
</evidence>
<comment type="caution">
    <text evidence="8">The sequence shown here is derived from an EMBL/GenBank/DDBJ whole genome shotgun (WGS) entry which is preliminary data.</text>
</comment>
<dbReference type="GO" id="GO:0070180">
    <property type="term" value="F:large ribosomal subunit rRNA binding"/>
    <property type="evidence" value="ECO:0007669"/>
    <property type="project" value="TreeGrafter"/>
</dbReference>
<dbReference type="PIRSF" id="PIRSF039087">
    <property type="entry name" value="L10E"/>
    <property type="match status" value="1"/>
</dbReference>